<sequence>MKPCFEIHHHSRGSLLTDLHRSNTNLESRMKFFVPLAICFLLVSLQPGCSDGEEARLPVSGTVTLDGQPLADAKVTLMPKDNRRVANAITDETGRFDSATTFSSGDGALIGEHYVAITPKTPPPMPGDEVSSPGGAEPGKKGKYVAPIPAKYGKPKESGLEVEVARGSDNDFVFELESR</sequence>
<evidence type="ECO:0000313" key="2">
    <source>
        <dbReference type="EMBL" id="QEG23406.1"/>
    </source>
</evidence>
<dbReference type="Proteomes" id="UP000322214">
    <property type="component" value="Chromosome"/>
</dbReference>
<evidence type="ECO:0000313" key="3">
    <source>
        <dbReference type="Proteomes" id="UP000322214"/>
    </source>
</evidence>
<organism evidence="2 3">
    <name type="scientific">Mariniblastus fucicola</name>
    <dbReference type="NCBI Taxonomy" id="980251"/>
    <lineage>
        <taxon>Bacteria</taxon>
        <taxon>Pseudomonadati</taxon>
        <taxon>Planctomycetota</taxon>
        <taxon>Planctomycetia</taxon>
        <taxon>Pirellulales</taxon>
        <taxon>Pirellulaceae</taxon>
        <taxon>Mariniblastus</taxon>
    </lineage>
</organism>
<dbReference type="SUPFAM" id="SSF49478">
    <property type="entry name" value="Cna protein B-type domain"/>
    <property type="match status" value="1"/>
</dbReference>
<dbReference type="EMBL" id="CP042912">
    <property type="protein sequence ID" value="QEG23406.1"/>
    <property type="molecule type" value="Genomic_DNA"/>
</dbReference>
<protein>
    <recommendedName>
        <fullName evidence="4">Nickel uptake substrate-specific transmembrane region</fullName>
    </recommendedName>
</protein>
<gene>
    <name evidence="2" type="ORF">MFFC18_33040</name>
</gene>
<dbReference type="InterPro" id="IPR013783">
    <property type="entry name" value="Ig-like_fold"/>
</dbReference>
<accession>A0A5B9PFJ6</accession>
<dbReference type="STRING" id="980251.GCA_001642875_02770"/>
<dbReference type="AlphaFoldDB" id="A0A5B9PFJ6"/>
<proteinExistence type="predicted"/>
<evidence type="ECO:0000256" key="1">
    <source>
        <dbReference type="SAM" id="MobiDB-lite"/>
    </source>
</evidence>
<feature type="region of interest" description="Disordered" evidence="1">
    <location>
        <begin position="121"/>
        <end position="148"/>
    </location>
</feature>
<reference evidence="2 3" key="1">
    <citation type="submission" date="2019-08" db="EMBL/GenBank/DDBJ databases">
        <title>Deep-cultivation of Planctomycetes and their phenomic and genomic characterization uncovers novel biology.</title>
        <authorList>
            <person name="Wiegand S."/>
            <person name="Jogler M."/>
            <person name="Boedeker C."/>
            <person name="Pinto D."/>
            <person name="Vollmers J."/>
            <person name="Rivas-Marin E."/>
            <person name="Kohn T."/>
            <person name="Peeters S.H."/>
            <person name="Heuer A."/>
            <person name="Rast P."/>
            <person name="Oberbeckmann S."/>
            <person name="Bunk B."/>
            <person name="Jeske O."/>
            <person name="Meyerdierks A."/>
            <person name="Storesund J.E."/>
            <person name="Kallscheuer N."/>
            <person name="Luecker S."/>
            <person name="Lage O.M."/>
            <person name="Pohl T."/>
            <person name="Merkel B.J."/>
            <person name="Hornburger P."/>
            <person name="Mueller R.-W."/>
            <person name="Bruemmer F."/>
            <person name="Labrenz M."/>
            <person name="Spormann A.M."/>
            <person name="Op den Camp H."/>
            <person name="Overmann J."/>
            <person name="Amann R."/>
            <person name="Jetten M.S.M."/>
            <person name="Mascher T."/>
            <person name="Medema M.H."/>
            <person name="Devos D.P."/>
            <person name="Kaster A.-K."/>
            <person name="Ovreas L."/>
            <person name="Rohde M."/>
            <person name="Galperin M.Y."/>
            <person name="Jogler C."/>
        </authorList>
    </citation>
    <scope>NUCLEOTIDE SEQUENCE [LARGE SCALE GENOMIC DNA]</scope>
    <source>
        <strain evidence="2 3">FC18</strain>
    </source>
</reference>
<name>A0A5B9PFJ6_9BACT</name>
<dbReference type="Gene3D" id="2.60.40.10">
    <property type="entry name" value="Immunoglobulins"/>
    <property type="match status" value="1"/>
</dbReference>
<evidence type="ECO:0008006" key="4">
    <source>
        <dbReference type="Google" id="ProtNLM"/>
    </source>
</evidence>
<dbReference type="KEGG" id="mff:MFFC18_33040"/>
<keyword evidence="3" id="KW-1185">Reference proteome</keyword>